<name>A0A0C1EAP2_9BACT</name>
<sequence length="274" mass="31109">MAITNCIIIFSRTKQPVKVRILIYLFKEKTMSRFVYFLALLCVIFSYTEAGIYLRDNLKNAEAGDFIVTMQNKTCSLLHIYSKEGQYLTIEEISLPASKTKSMDSWRAWVQEGAPGHTSWTMYSVNLMNGAIDRCFSFTKNRWCDPTPTENFLGTLLNLHLNLVSTHERKKIGGYAIGTPGPRRIWEPRLIVDGNVITGVSFDAWRTHWPKDGSILSGKTIEVYVPSENTPYPSYFPYWLEISGMMGQAKLRVVDSGKGLRSPKPSLFQLEAAL</sequence>
<keyword evidence="1" id="KW-0812">Transmembrane</keyword>
<organism evidence="2 3">
    <name type="scientific">Parachlamydia acanthamoebae</name>
    <dbReference type="NCBI Taxonomy" id="83552"/>
    <lineage>
        <taxon>Bacteria</taxon>
        <taxon>Pseudomonadati</taxon>
        <taxon>Chlamydiota</taxon>
        <taxon>Chlamydiia</taxon>
        <taxon>Parachlamydiales</taxon>
        <taxon>Parachlamydiaceae</taxon>
        <taxon>Parachlamydia</taxon>
    </lineage>
</organism>
<gene>
    <name evidence="2" type="ORF">DB43_EO00130</name>
</gene>
<reference evidence="2 3" key="1">
    <citation type="journal article" date="2014" name="Mol. Biol. Evol.">
        <title>Massive expansion of Ubiquitination-related gene families within the Chlamydiae.</title>
        <authorList>
            <person name="Domman D."/>
            <person name="Collingro A."/>
            <person name="Lagkouvardos I."/>
            <person name="Gehre L."/>
            <person name="Weinmaier T."/>
            <person name="Rattei T."/>
            <person name="Subtil A."/>
            <person name="Horn M."/>
        </authorList>
    </citation>
    <scope>NUCLEOTIDE SEQUENCE [LARGE SCALE GENOMIC DNA]</scope>
    <source>
        <strain evidence="2 3">OEW1</strain>
    </source>
</reference>
<dbReference type="InterPro" id="IPR056408">
    <property type="entry name" value="CT021-like"/>
</dbReference>
<proteinExistence type="predicted"/>
<evidence type="ECO:0000256" key="1">
    <source>
        <dbReference type="SAM" id="Phobius"/>
    </source>
</evidence>
<protein>
    <submittedName>
        <fullName evidence="2">Uncharacterized protein</fullName>
    </submittedName>
</protein>
<evidence type="ECO:0000313" key="3">
    <source>
        <dbReference type="Proteomes" id="UP000031307"/>
    </source>
</evidence>
<dbReference type="Proteomes" id="UP000031307">
    <property type="component" value="Unassembled WGS sequence"/>
</dbReference>
<dbReference type="Pfam" id="PF24683">
    <property type="entry name" value="CT021"/>
    <property type="match status" value="1"/>
</dbReference>
<feature type="transmembrane region" description="Helical" evidence="1">
    <location>
        <begin position="34"/>
        <end position="54"/>
    </location>
</feature>
<keyword evidence="1" id="KW-0472">Membrane</keyword>
<keyword evidence="1" id="KW-1133">Transmembrane helix</keyword>
<dbReference type="AlphaFoldDB" id="A0A0C1EAP2"/>
<dbReference type="PATRIC" id="fig|83552.4.peg.633"/>
<accession>A0A0C1EAP2</accession>
<comment type="caution">
    <text evidence="2">The sequence shown here is derived from an EMBL/GenBank/DDBJ whole genome shotgun (WGS) entry which is preliminary data.</text>
</comment>
<dbReference type="EMBL" id="JSAM01000034">
    <property type="protein sequence ID" value="KIA78177.1"/>
    <property type="molecule type" value="Genomic_DNA"/>
</dbReference>
<evidence type="ECO:0000313" key="2">
    <source>
        <dbReference type="EMBL" id="KIA78177.1"/>
    </source>
</evidence>